<sequence>MSNVEQQPHRIPASTGKQYERWQLPEVSDGKEHLSLTEHGLTFKPEPVADPEPLQAQILDNEAAEEEEFHVEPLTLEQVEAIRQEAWDEGYQEGKTLGHAEGVKKGLEEGRKQGQEAGHAEAYQAESQRIEQAEAQLLALVNAFAEPLKRQDSELIEGMAALVRKMVEAVLDHELSSSPAHIQQLVKRIMEELPDPSSGTALRAHPADLPSIQVLLQREGYDWRVEEDASLSPGGVIVRTPFSYVDAAIEPRVAHVLQGFAQQHRISAERLAKEAENGPSAEQDGNIDAGGAAS</sequence>
<keyword evidence="9" id="KW-1006">Bacterial flagellum protein export</keyword>
<dbReference type="GO" id="GO:0005829">
    <property type="term" value="C:cytosol"/>
    <property type="evidence" value="ECO:0007669"/>
    <property type="project" value="TreeGrafter"/>
</dbReference>
<dbReference type="GO" id="GO:0044781">
    <property type="term" value="P:bacterial-type flagellum organization"/>
    <property type="evidence" value="ECO:0007669"/>
    <property type="project" value="UniProtKB-KW"/>
</dbReference>
<evidence type="ECO:0000256" key="5">
    <source>
        <dbReference type="ARBA" id="ARBA00022448"/>
    </source>
</evidence>
<comment type="function">
    <text evidence="1">Needed for flagellar regrowth and assembly.</text>
</comment>
<keyword evidence="6" id="KW-0963">Cytoplasm</keyword>
<dbReference type="Pfam" id="PF02108">
    <property type="entry name" value="FliH"/>
    <property type="match status" value="1"/>
</dbReference>
<evidence type="ECO:0000256" key="4">
    <source>
        <dbReference type="ARBA" id="ARBA00016507"/>
    </source>
</evidence>
<dbReference type="GO" id="GO:0003774">
    <property type="term" value="F:cytoskeletal motor activity"/>
    <property type="evidence" value="ECO:0007669"/>
    <property type="project" value="InterPro"/>
</dbReference>
<dbReference type="GO" id="GO:0071973">
    <property type="term" value="P:bacterial-type flagellum-dependent cell motility"/>
    <property type="evidence" value="ECO:0007669"/>
    <property type="project" value="InterPro"/>
</dbReference>
<keyword evidence="7" id="KW-1005">Bacterial flagellum biogenesis</keyword>
<evidence type="ECO:0000256" key="10">
    <source>
        <dbReference type="SAM" id="MobiDB-lite"/>
    </source>
</evidence>
<evidence type="ECO:0000313" key="13">
    <source>
        <dbReference type="Proteomes" id="UP000238196"/>
    </source>
</evidence>
<dbReference type="GO" id="GO:0009288">
    <property type="term" value="C:bacterial-type flagellum"/>
    <property type="evidence" value="ECO:0007669"/>
    <property type="project" value="InterPro"/>
</dbReference>
<proteinExistence type="inferred from homology"/>
<keyword evidence="5" id="KW-0813">Transport</keyword>
<comment type="caution">
    <text evidence="12">The sequence shown here is derived from an EMBL/GenBank/DDBJ whole genome shotgun (WGS) entry which is preliminary data.</text>
</comment>
<keyword evidence="8" id="KW-0653">Protein transport</keyword>
<evidence type="ECO:0000256" key="8">
    <source>
        <dbReference type="ARBA" id="ARBA00022927"/>
    </source>
</evidence>
<feature type="domain" description="Flagellar assembly protein FliH/Type III secretion system HrpE" evidence="11">
    <location>
        <begin position="132"/>
        <end position="255"/>
    </location>
</feature>
<evidence type="ECO:0000259" key="11">
    <source>
        <dbReference type="Pfam" id="PF02108"/>
    </source>
</evidence>
<evidence type="ECO:0000256" key="7">
    <source>
        <dbReference type="ARBA" id="ARBA00022795"/>
    </source>
</evidence>
<accession>A0A2S5KUH3</accession>
<dbReference type="GO" id="GO:0015031">
    <property type="term" value="P:protein transport"/>
    <property type="evidence" value="ECO:0007669"/>
    <property type="project" value="UniProtKB-KW"/>
</dbReference>
<gene>
    <name evidence="12" type="ORF">C4K68_04975</name>
</gene>
<dbReference type="PANTHER" id="PTHR34982">
    <property type="entry name" value="YOP PROTEINS TRANSLOCATION PROTEIN L"/>
    <property type="match status" value="1"/>
</dbReference>
<evidence type="ECO:0000313" key="12">
    <source>
        <dbReference type="EMBL" id="PPC78410.1"/>
    </source>
</evidence>
<evidence type="ECO:0000256" key="1">
    <source>
        <dbReference type="ARBA" id="ARBA00003041"/>
    </source>
</evidence>
<dbReference type="OrthoDB" id="6415116at2"/>
<dbReference type="InterPro" id="IPR000563">
    <property type="entry name" value="Flag_FliH"/>
</dbReference>
<evidence type="ECO:0000256" key="3">
    <source>
        <dbReference type="ARBA" id="ARBA00006602"/>
    </source>
</evidence>
<dbReference type="AlphaFoldDB" id="A0A2S5KUH3"/>
<comment type="similarity">
    <text evidence="3">Belongs to the FliH family.</text>
</comment>
<organism evidence="12 13">
    <name type="scientific">Proteobacteria bacterium 228</name>
    <dbReference type="NCBI Taxonomy" id="2083153"/>
    <lineage>
        <taxon>Bacteria</taxon>
        <taxon>Pseudomonadati</taxon>
        <taxon>Pseudomonadota</taxon>
    </lineage>
</organism>
<name>A0A2S5KUH3_9PROT</name>
<evidence type="ECO:0000256" key="9">
    <source>
        <dbReference type="ARBA" id="ARBA00023225"/>
    </source>
</evidence>
<feature type="region of interest" description="Disordered" evidence="10">
    <location>
        <begin position="270"/>
        <end position="294"/>
    </location>
</feature>
<comment type="subcellular location">
    <subcellularLocation>
        <location evidence="2">Cytoplasm</location>
    </subcellularLocation>
</comment>
<evidence type="ECO:0000256" key="2">
    <source>
        <dbReference type="ARBA" id="ARBA00004496"/>
    </source>
</evidence>
<dbReference type="Proteomes" id="UP000238196">
    <property type="component" value="Unassembled WGS sequence"/>
</dbReference>
<dbReference type="PANTHER" id="PTHR34982:SF1">
    <property type="entry name" value="FLAGELLAR ASSEMBLY PROTEIN FLIH"/>
    <property type="match status" value="1"/>
</dbReference>
<dbReference type="InterPro" id="IPR018035">
    <property type="entry name" value="Flagellar_FliH/T3SS_HrpE"/>
</dbReference>
<dbReference type="InterPro" id="IPR051472">
    <property type="entry name" value="T3SS_Stator/FliH"/>
</dbReference>
<feature type="region of interest" description="Disordered" evidence="10">
    <location>
        <begin position="1"/>
        <end position="22"/>
    </location>
</feature>
<reference evidence="12 13" key="1">
    <citation type="submission" date="2018-02" db="EMBL/GenBank/DDBJ databases">
        <title>novel marine gammaproteobacteria from coastal saline agro ecosystem.</title>
        <authorList>
            <person name="Krishnan R."/>
            <person name="Ramesh Kumar N."/>
        </authorList>
    </citation>
    <scope>NUCLEOTIDE SEQUENCE [LARGE SCALE GENOMIC DNA]</scope>
    <source>
        <strain evidence="12 13">228</strain>
    </source>
</reference>
<evidence type="ECO:0000256" key="6">
    <source>
        <dbReference type="ARBA" id="ARBA00022490"/>
    </source>
</evidence>
<dbReference type="PRINTS" id="PR01003">
    <property type="entry name" value="FLGFLIH"/>
</dbReference>
<protein>
    <recommendedName>
        <fullName evidence="4">Flagellar assembly protein FliH</fullName>
    </recommendedName>
</protein>
<dbReference type="EMBL" id="PRLP01000015">
    <property type="protein sequence ID" value="PPC78410.1"/>
    <property type="molecule type" value="Genomic_DNA"/>
</dbReference>